<dbReference type="SUPFAM" id="SSF52058">
    <property type="entry name" value="L domain-like"/>
    <property type="match status" value="1"/>
</dbReference>
<name>A0A9Q1GMG4_9CARY</name>
<gene>
    <name evidence="2" type="ORF">Cgig2_005529</name>
    <name evidence="3" type="ORF">Cgig2_034079</name>
</gene>
<sequence>MNLCGLKYIKKPNLQSNCLTVMKALKPLIEESYLNRNGILKMKGISTLANLCILDVSSNKLTSVNDIEKLTKYDAYLLAMSSIHYRPIIMHLVSFWQLILKYILCLFSHVQLGLMIMRLQPCKTWLMQLLVQGKSLPLSILNTTLVYALTYLVLGVWFWKSQVASIPKELVQPIGKMEEP</sequence>
<protein>
    <submittedName>
        <fullName evidence="3">Uncharacterized protein</fullName>
    </submittedName>
</protein>
<accession>A0A9Q1GMG4</accession>
<reference evidence="3" key="1">
    <citation type="submission" date="2022-04" db="EMBL/GenBank/DDBJ databases">
        <title>Carnegiea gigantea Genome sequencing and assembly v2.</title>
        <authorList>
            <person name="Copetti D."/>
            <person name="Sanderson M.J."/>
            <person name="Burquez A."/>
            <person name="Wojciechowski M.F."/>
        </authorList>
    </citation>
    <scope>NUCLEOTIDE SEQUENCE</scope>
    <source>
        <strain evidence="3">SGP5-SGP5p</strain>
        <tissue evidence="3">Aerial part</tissue>
    </source>
</reference>
<dbReference type="PROSITE" id="PS51450">
    <property type="entry name" value="LRR"/>
    <property type="match status" value="1"/>
</dbReference>
<organism evidence="3 4">
    <name type="scientific">Carnegiea gigantea</name>
    <dbReference type="NCBI Taxonomy" id="171969"/>
    <lineage>
        <taxon>Eukaryota</taxon>
        <taxon>Viridiplantae</taxon>
        <taxon>Streptophyta</taxon>
        <taxon>Embryophyta</taxon>
        <taxon>Tracheophyta</taxon>
        <taxon>Spermatophyta</taxon>
        <taxon>Magnoliopsida</taxon>
        <taxon>eudicotyledons</taxon>
        <taxon>Gunneridae</taxon>
        <taxon>Pentapetalae</taxon>
        <taxon>Caryophyllales</taxon>
        <taxon>Cactineae</taxon>
        <taxon>Cactaceae</taxon>
        <taxon>Cactoideae</taxon>
        <taxon>Echinocereeae</taxon>
        <taxon>Carnegiea</taxon>
    </lineage>
</organism>
<evidence type="ECO:0000313" key="4">
    <source>
        <dbReference type="Proteomes" id="UP001153076"/>
    </source>
</evidence>
<evidence type="ECO:0000313" key="2">
    <source>
        <dbReference type="EMBL" id="KAJ8421230.1"/>
    </source>
</evidence>
<evidence type="ECO:0000313" key="3">
    <source>
        <dbReference type="EMBL" id="KAJ8421992.1"/>
    </source>
</evidence>
<dbReference type="InterPro" id="IPR001611">
    <property type="entry name" value="Leu-rich_rpt"/>
</dbReference>
<keyword evidence="4" id="KW-1185">Reference proteome</keyword>
<proteinExistence type="predicted"/>
<dbReference type="InterPro" id="IPR032675">
    <property type="entry name" value="LRR_dom_sf"/>
</dbReference>
<dbReference type="OrthoDB" id="266138at2759"/>
<dbReference type="AlphaFoldDB" id="A0A9Q1GMG4"/>
<comment type="caution">
    <text evidence="3">The sequence shown here is derived from an EMBL/GenBank/DDBJ whole genome shotgun (WGS) entry which is preliminary data.</text>
</comment>
<dbReference type="Proteomes" id="UP001153076">
    <property type="component" value="Unassembled WGS sequence"/>
</dbReference>
<dbReference type="EMBL" id="JAKOGI010002845">
    <property type="protein sequence ID" value="KAJ8421230.1"/>
    <property type="molecule type" value="Genomic_DNA"/>
</dbReference>
<feature type="transmembrane region" description="Helical" evidence="1">
    <location>
        <begin position="139"/>
        <end position="159"/>
    </location>
</feature>
<keyword evidence="1" id="KW-1133">Transmembrane helix</keyword>
<dbReference type="EMBL" id="JAKOGI010002444">
    <property type="protein sequence ID" value="KAJ8421992.1"/>
    <property type="molecule type" value="Genomic_DNA"/>
</dbReference>
<dbReference type="Gene3D" id="3.80.10.10">
    <property type="entry name" value="Ribonuclease Inhibitor"/>
    <property type="match status" value="1"/>
</dbReference>
<keyword evidence="1" id="KW-0472">Membrane</keyword>
<evidence type="ECO:0000256" key="1">
    <source>
        <dbReference type="SAM" id="Phobius"/>
    </source>
</evidence>
<feature type="transmembrane region" description="Helical" evidence="1">
    <location>
        <begin position="99"/>
        <end position="119"/>
    </location>
</feature>
<keyword evidence="1" id="KW-0812">Transmembrane</keyword>